<dbReference type="PANTHER" id="PTHR10314">
    <property type="entry name" value="CYSTATHIONINE BETA-SYNTHASE"/>
    <property type="match status" value="1"/>
</dbReference>
<name>A0A1H6S5N7_9FLAO</name>
<dbReference type="InterPro" id="IPR036052">
    <property type="entry name" value="TrpB-like_PALP_sf"/>
</dbReference>
<organism evidence="5 6">
    <name type="scientific">Flavobacterium terrigena</name>
    <dbReference type="NCBI Taxonomy" id="402734"/>
    <lineage>
        <taxon>Bacteria</taxon>
        <taxon>Pseudomonadati</taxon>
        <taxon>Bacteroidota</taxon>
        <taxon>Flavobacteriia</taxon>
        <taxon>Flavobacteriales</taxon>
        <taxon>Flavobacteriaceae</taxon>
        <taxon>Flavobacterium</taxon>
    </lineage>
</organism>
<evidence type="ECO:0000259" key="4">
    <source>
        <dbReference type="Pfam" id="PF00291"/>
    </source>
</evidence>
<dbReference type="AlphaFoldDB" id="A0A1H6S5N7"/>
<dbReference type="PROSITE" id="PS00901">
    <property type="entry name" value="CYS_SYNTHASE"/>
    <property type="match status" value="1"/>
</dbReference>
<dbReference type="FunFam" id="3.40.50.1100:FF:000118">
    <property type="entry name" value="Related to CYS4-cystathionine beta-synthase"/>
    <property type="match status" value="1"/>
</dbReference>
<dbReference type="InterPro" id="IPR001216">
    <property type="entry name" value="P-phosphate_BS"/>
</dbReference>
<sequence>MICQSVPKFRDRLTDTIFKDMILNMKKEITAYNSVLELVGNTPIIKLNKVSEGLKGNFYAKVEAFNPGHSAKDRIALHIINSAEEKGILKPGATIVETTSGNTGFSLAMISIIKGYKCILAVSDKSSQDKIDMLKSMGAKVYVCPASVAADDPRSYYEVAKRVHEETPNSIYINQYFNELNIDAHYCSTGKEIWEQTDGLVTHVVVCSGTGGTISGIGRYLKEQNPTIKVLGVDAFGSVLKKYHETKEFDEKEIFPYKIEGLGKNLIPTATDFDIIDQYVKVTDKESAIMAREISRTEGLFVGYTSGAAFQAVKQYAEQGEFDENSNVVVIFPDHGSRYMSKIYSDEWMQEQGFLDIENIDESLKIEIIR</sequence>
<evidence type="ECO:0000313" key="5">
    <source>
        <dbReference type="EMBL" id="SEI61194.1"/>
    </source>
</evidence>
<evidence type="ECO:0000313" key="6">
    <source>
        <dbReference type="Proteomes" id="UP000199702"/>
    </source>
</evidence>
<feature type="domain" description="Tryptophan synthase beta chain-like PALP" evidence="4">
    <location>
        <begin position="37"/>
        <end position="334"/>
    </location>
</feature>
<comment type="similarity">
    <text evidence="2">Belongs to the cysteine synthase/cystathionine beta-synthase family.</text>
</comment>
<dbReference type="CDD" id="cd01561">
    <property type="entry name" value="CBS_like"/>
    <property type="match status" value="1"/>
</dbReference>
<dbReference type="InterPro" id="IPR001926">
    <property type="entry name" value="TrpB-like_PALP"/>
</dbReference>
<comment type="cofactor">
    <cofactor evidence="1">
        <name>pyridoxal 5'-phosphate</name>
        <dbReference type="ChEBI" id="CHEBI:597326"/>
    </cofactor>
</comment>
<keyword evidence="3" id="KW-0663">Pyridoxal phosphate</keyword>
<evidence type="ECO:0000256" key="2">
    <source>
        <dbReference type="ARBA" id="ARBA00007103"/>
    </source>
</evidence>
<dbReference type="GO" id="GO:0016765">
    <property type="term" value="F:transferase activity, transferring alkyl or aryl (other than methyl) groups"/>
    <property type="evidence" value="ECO:0007669"/>
    <property type="project" value="UniProtKB-ARBA"/>
</dbReference>
<evidence type="ECO:0000256" key="1">
    <source>
        <dbReference type="ARBA" id="ARBA00001933"/>
    </source>
</evidence>
<dbReference type="InterPro" id="IPR050214">
    <property type="entry name" value="Cys_Synth/Cystath_Beta-Synth"/>
</dbReference>
<dbReference type="SUPFAM" id="SSF53686">
    <property type="entry name" value="Tryptophan synthase beta subunit-like PLP-dependent enzymes"/>
    <property type="match status" value="1"/>
</dbReference>
<dbReference type="FunFam" id="3.40.50.1100:FF:000003">
    <property type="entry name" value="Cystathionine beta-synthase"/>
    <property type="match status" value="1"/>
</dbReference>
<reference evidence="6" key="1">
    <citation type="submission" date="2016-10" db="EMBL/GenBank/DDBJ databases">
        <authorList>
            <person name="Varghese N."/>
            <person name="Submissions S."/>
        </authorList>
    </citation>
    <scope>NUCLEOTIDE SEQUENCE [LARGE SCALE GENOMIC DNA]</scope>
    <source>
        <strain evidence="6">DSM 17934</strain>
    </source>
</reference>
<proteinExistence type="inferred from homology"/>
<dbReference type="Proteomes" id="UP000199702">
    <property type="component" value="Unassembled WGS sequence"/>
</dbReference>
<dbReference type="Gene3D" id="3.40.50.1100">
    <property type="match status" value="2"/>
</dbReference>
<evidence type="ECO:0000256" key="3">
    <source>
        <dbReference type="ARBA" id="ARBA00022898"/>
    </source>
</evidence>
<dbReference type="GO" id="GO:0006535">
    <property type="term" value="P:cysteine biosynthetic process from serine"/>
    <property type="evidence" value="ECO:0007669"/>
    <property type="project" value="InterPro"/>
</dbReference>
<dbReference type="EMBL" id="FNYA01000002">
    <property type="protein sequence ID" value="SEI61194.1"/>
    <property type="molecule type" value="Genomic_DNA"/>
</dbReference>
<accession>A0A1H6S5N7</accession>
<gene>
    <name evidence="5" type="ORF">SAMN05660918_1143</name>
</gene>
<dbReference type="STRING" id="402734.SAMN05660918_1143"/>
<dbReference type="Pfam" id="PF00291">
    <property type="entry name" value="PALP"/>
    <property type="match status" value="1"/>
</dbReference>
<keyword evidence="6" id="KW-1185">Reference proteome</keyword>
<protein>
    <submittedName>
        <fullName evidence="5">Cystathionine beta-synthase</fullName>
    </submittedName>
</protein>